<keyword evidence="3" id="KW-0378">Hydrolase</keyword>
<evidence type="ECO:0000313" key="3">
    <source>
        <dbReference type="EMBL" id="REH17459.1"/>
    </source>
</evidence>
<dbReference type="AlphaFoldDB" id="A0A3E0G656"/>
<keyword evidence="3" id="KW-0540">Nuclease</keyword>
<dbReference type="RefSeq" id="WP_116182421.1">
    <property type="nucleotide sequence ID" value="NZ_CP144375.1"/>
</dbReference>
<name>A0A3E0G656_9PSEU</name>
<sequence>MEATRDPTAAWRMDDTSLWHTCGEAQDLRRTAYTRLVETVSELWNRTGRSKEDRVSLVAQVQTQLRVTKKDALQIVAHAQLFGRDAVRDAARAGEIDADQLTVLNETLAQAPILDRDKVEAELLHNTHLPLHHFRLAAKRILVLLDQDGPEPKDDLAQPKREFHYSNRVDGSVAFRGTTDPETGALLAALISPLAKPKANDTRTTPQRQGDAFTDIIELAAGSDKLPDEGGERPHLAITMNATEFLQHIGMAEIEGGDPIDAESARRIACDSTTYRMIIDANSAPINIGRSTRTIPNTIRRALIVRDKGCAFPGCHRRPRQCHAHHVTHWADGGWTSLDNLVLLCSTHHRMIHHSKWTVEIIDRQPVFTPPTELRPG</sequence>
<proteinExistence type="inferred from homology"/>
<protein>
    <submittedName>
        <fullName evidence="3">HNH endonuclease</fullName>
    </submittedName>
</protein>
<keyword evidence="4" id="KW-1185">Reference proteome</keyword>
<dbReference type="Pfam" id="PF01844">
    <property type="entry name" value="HNH"/>
    <property type="match status" value="1"/>
</dbReference>
<accession>A0A3E0G656</accession>
<dbReference type="InterPro" id="IPR003870">
    <property type="entry name" value="DUF222"/>
</dbReference>
<gene>
    <name evidence="3" type="ORF">BCF44_1452</name>
</gene>
<dbReference type="OrthoDB" id="3656171at2"/>
<reference evidence="3 4" key="1">
    <citation type="submission" date="2018-08" db="EMBL/GenBank/DDBJ databases">
        <title>Genomic Encyclopedia of Archaeal and Bacterial Type Strains, Phase II (KMG-II): from individual species to whole genera.</title>
        <authorList>
            <person name="Goeker M."/>
        </authorList>
    </citation>
    <scope>NUCLEOTIDE SEQUENCE [LARGE SCALE GENOMIC DNA]</scope>
    <source>
        <strain evidence="3 4">DSM 45791</strain>
    </source>
</reference>
<dbReference type="GO" id="GO:0004519">
    <property type="term" value="F:endonuclease activity"/>
    <property type="evidence" value="ECO:0007669"/>
    <property type="project" value="UniProtKB-KW"/>
</dbReference>
<dbReference type="GO" id="GO:0008270">
    <property type="term" value="F:zinc ion binding"/>
    <property type="evidence" value="ECO:0007669"/>
    <property type="project" value="InterPro"/>
</dbReference>
<organism evidence="3 4">
    <name type="scientific">Kutzneria buriramensis</name>
    <dbReference type="NCBI Taxonomy" id="1045776"/>
    <lineage>
        <taxon>Bacteria</taxon>
        <taxon>Bacillati</taxon>
        <taxon>Actinomycetota</taxon>
        <taxon>Actinomycetes</taxon>
        <taxon>Pseudonocardiales</taxon>
        <taxon>Pseudonocardiaceae</taxon>
        <taxon>Kutzneria</taxon>
    </lineage>
</organism>
<keyword evidence="3" id="KW-0255">Endonuclease</keyword>
<dbReference type="Proteomes" id="UP000256269">
    <property type="component" value="Unassembled WGS sequence"/>
</dbReference>
<feature type="domain" description="HNH nuclease" evidence="2">
    <location>
        <begin position="298"/>
        <end position="350"/>
    </location>
</feature>
<evidence type="ECO:0000313" key="4">
    <source>
        <dbReference type="Proteomes" id="UP000256269"/>
    </source>
</evidence>
<dbReference type="GO" id="GO:0003676">
    <property type="term" value="F:nucleic acid binding"/>
    <property type="evidence" value="ECO:0007669"/>
    <property type="project" value="InterPro"/>
</dbReference>
<dbReference type="Gene3D" id="1.10.30.50">
    <property type="match status" value="1"/>
</dbReference>
<dbReference type="InterPro" id="IPR002711">
    <property type="entry name" value="HNH"/>
</dbReference>
<comment type="caution">
    <text evidence="3">The sequence shown here is derived from an EMBL/GenBank/DDBJ whole genome shotgun (WGS) entry which is preliminary data.</text>
</comment>
<comment type="similarity">
    <text evidence="1">Belongs to the Rv1128c/1148c/1588c/1702c/1945/3466 family.</text>
</comment>
<dbReference type="SMART" id="SM00507">
    <property type="entry name" value="HNHc"/>
    <property type="match status" value="1"/>
</dbReference>
<evidence type="ECO:0000256" key="1">
    <source>
        <dbReference type="ARBA" id="ARBA00023450"/>
    </source>
</evidence>
<dbReference type="Pfam" id="PF02720">
    <property type="entry name" value="DUF222"/>
    <property type="match status" value="1"/>
</dbReference>
<evidence type="ECO:0000259" key="2">
    <source>
        <dbReference type="SMART" id="SM00507"/>
    </source>
</evidence>
<dbReference type="InterPro" id="IPR003615">
    <property type="entry name" value="HNH_nuc"/>
</dbReference>
<dbReference type="EMBL" id="QUNO01000045">
    <property type="protein sequence ID" value="REH17459.1"/>
    <property type="molecule type" value="Genomic_DNA"/>
</dbReference>
<dbReference type="CDD" id="cd00085">
    <property type="entry name" value="HNHc"/>
    <property type="match status" value="1"/>
</dbReference>